<evidence type="ECO:0000256" key="4">
    <source>
        <dbReference type="SAM" id="MobiDB-lite"/>
    </source>
</evidence>
<keyword evidence="3 6" id="KW-0378">Hydrolase</keyword>
<evidence type="ECO:0000259" key="5">
    <source>
        <dbReference type="Pfam" id="PF01975"/>
    </source>
</evidence>
<dbReference type="Gene3D" id="3.40.1210.10">
    <property type="entry name" value="Survival protein SurE-like phosphatase/nucleotidase"/>
    <property type="match status" value="1"/>
</dbReference>
<dbReference type="GeneID" id="78819141"/>
<sequence length="291" mass="30117">MDGTDGRDASLGGEIEHVLVTNDDGIDAHGLRAVADRLSKAADVTVVAPEGNVSGIGRTRQRRISYEETDTGYAVEGMPADCTAFGLRGLDSTPDAVVSGCNHGPNVGSYVLGQSGTVGAAVEAAWLDVPAIALSAYDPGSLLPRPEDEFCYAGAADVAASLLPALVESHRREGGADLLNVNVPVGRDGAVTDDAPMRATEPHDFYDTTARDDDGAVLFENYYGPQNRLAEGSPAPGELPPSSLPADAEQGALRDGAIAVSPLSVPVAPVDCPVIDSAVEARNERRERSVA</sequence>
<dbReference type="PANTHER" id="PTHR30457:SF0">
    <property type="entry name" value="PHOSPHATASE, PUTATIVE (AFU_ORTHOLOGUE AFUA_4G01070)-RELATED"/>
    <property type="match status" value="1"/>
</dbReference>
<protein>
    <submittedName>
        <fullName evidence="6">5'/3'-nucleotidase SurE</fullName>
        <ecNumber evidence="6">3.1.3.5</ecNumber>
    </submittedName>
</protein>
<dbReference type="InterPro" id="IPR030048">
    <property type="entry name" value="SurE"/>
</dbReference>
<organism evidence="6 7">
    <name type="scientific">Halosimplex aquaticum</name>
    <dbReference type="NCBI Taxonomy" id="3026162"/>
    <lineage>
        <taxon>Archaea</taxon>
        <taxon>Methanobacteriati</taxon>
        <taxon>Methanobacteriota</taxon>
        <taxon>Stenosarchaea group</taxon>
        <taxon>Halobacteria</taxon>
        <taxon>Halobacteriales</taxon>
        <taxon>Haloarculaceae</taxon>
        <taxon>Halosimplex</taxon>
    </lineage>
</organism>
<dbReference type="AlphaFoldDB" id="A0ABD5Y0P4"/>
<dbReference type="GO" id="GO:0046872">
    <property type="term" value="F:metal ion binding"/>
    <property type="evidence" value="ECO:0007669"/>
    <property type="project" value="UniProtKB-KW"/>
</dbReference>
<accession>A0ABD5Y0P4</accession>
<keyword evidence="7" id="KW-1185">Reference proteome</keyword>
<dbReference type="PANTHER" id="PTHR30457">
    <property type="entry name" value="5'-NUCLEOTIDASE SURE"/>
    <property type="match status" value="1"/>
</dbReference>
<evidence type="ECO:0000256" key="2">
    <source>
        <dbReference type="ARBA" id="ARBA00022723"/>
    </source>
</evidence>
<dbReference type="EC" id="3.1.3.5" evidence="6"/>
<dbReference type="Proteomes" id="UP001596432">
    <property type="component" value="Unassembled WGS sequence"/>
</dbReference>
<dbReference type="RefSeq" id="WP_274324496.1">
    <property type="nucleotide sequence ID" value="NZ_CP118158.1"/>
</dbReference>
<dbReference type="SUPFAM" id="SSF64167">
    <property type="entry name" value="SurE-like"/>
    <property type="match status" value="1"/>
</dbReference>
<evidence type="ECO:0000313" key="7">
    <source>
        <dbReference type="Proteomes" id="UP001596432"/>
    </source>
</evidence>
<gene>
    <name evidence="6" type="primary">surE</name>
    <name evidence="6" type="ORF">ACFQMA_03470</name>
</gene>
<name>A0ABD5Y0P4_9EURY</name>
<dbReference type="InterPro" id="IPR002828">
    <property type="entry name" value="SurE-like_Pase/nucleotidase"/>
</dbReference>
<reference evidence="6 7" key="1">
    <citation type="journal article" date="2019" name="Int. J. Syst. Evol. Microbiol.">
        <title>The Global Catalogue of Microorganisms (GCM) 10K type strain sequencing project: providing services to taxonomists for standard genome sequencing and annotation.</title>
        <authorList>
            <consortium name="The Broad Institute Genomics Platform"/>
            <consortium name="The Broad Institute Genome Sequencing Center for Infectious Disease"/>
            <person name="Wu L."/>
            <person name="Ma J."/>
        </authorList>
    </citation>
    <scope>NUCLEOTIDE SEQUENCE [LARGE SCALE GENOMIC DNA]</scope>
    <source>
        <strain evidence="6 7">XZYJT29</strain>
    </source>
</reference>
<proteinExistence type="inferred from homology"/>
<feature type="domain" description="Survival protein SurE-like phosphatase/nucleotidase" evidence="5">
    <location>
        <begin position="18"/>
        <end position="188"/>
    </location>
</feature>
<comment type="similarity">
    <text evidence="1">Belongs to the SurE nucleotidase family.</text>
</comment>
<comment type="caution">
    <text evidence="6">The sequence shown here is derived from an EMBL/GenBank/DDBJ whole genome shotgun (WGS) entry which is preliminary data.</text>
</comment>
<evidence type="ECO:0000313" key="6">
    <source>
        <dbReference type="EMBL" id="MFC7138895.1"/>
    </source>
</evidence>
<dbReference type="InterPro" id="IPR036523">
    <property type="entry name" value="SurE-like_sf"/>
</dbReference>
<evidence type="ECO:0000256" key="1">
    <source>
        <dbReference type="ARBA" id="ARBA00011062"/>
    </source>
</evidence>
<keyword evidence="2" id="KW-0479">Metal-binding</keyword>
<dbReference type="EMBL" id="JBHTAS010000001">
    <property type="protein sequence ID" value="MFC7138895.1"/>
    <property type="molecule type" value="Genomic_DNA"/>
</dbReference>
<evidence type="ECO:0000256" key="3">
    <source>
        <dbReference type="ARBA" id="ARBA00022801"/>
    </source>
</evidence>
<feature type="region of interest" description="Disordered" evidence="4">
    <location>
        <begin position="227"/>
        <end position="251"/>
    </location>
</feature>
<dbReference type="GO" id="GO:0008253">
    <property type="term" value="F:5'-nucleotidase activity"/>
    <property type="evidence" value="ECO:0007669"/>
    <property type="project" value="UniProtKB-EC"/>
</dbReference>
<dbReference type="Pfam" id="PF01975">
    <property type="entry name" value="SurE"/>
    <property type="match status" value="1"/>
</dbReference>